<proteinExistence type="predicted"/>
<dbReference type="Proteomes" id="UP000499080">
    <property type="component" value="Unassembled WGS sequence"/>
</dbReference>
<dbReference type="PANTHER" id="PTHR42921:SF1">
    <property type="entry name" value="ACETOACETYL-COA SYNTHETASE"/>
    <property type="match status" value="1"/>
</dbReference>
<dbReference type="PANTHER" id="PTHR42921">
    <property type="entry name" value="ACETOACETYL-COA SYNTHETASE"/>
    <property type="match status" value="1"/>
</dbReference>
<dbReference type="OrthoDB" id="10253869at2759"/>
<reference evidence="1 2" key="1">
    <citation type="journal article" date="2019" name="Sci. Rep.">
        <title>Orb-weaving spider Araneus ventricosus genome elucidates the spidroin gene catalogue.</title>
        <authorList>
            <person name="Kono N."/>
            <person name="Nakamura H."/>
            <person name="Ohtoshi R."/>
            <person name="Moran D.A.P."/>
            <person name="Shinohara A."/>
            <person name="Yoshida Y."/>
            <person name="Fujiwara M."/>
            <person name="Mori M."/>
            <person name="Tomita M."/>
            <person name="Arakawa K."/>
        </authorList>
    </citation>
    <scope>NUCLEOTIDE SEQUENCE [LARGE SCALE GENOMIC DNA]</scope>
</reference>
<accession>A0A4Y2C8T9</accession>
<comment type="caution">
    <text evidence="1">The sequence shown here is derived from an EMBL/GenBank/DDBJ whole genome shotgun (WGS) entry which is preliminary data.</text>
</comment>
<name>A0A4Y2C8T9_ARAVE</name>
<keyword evidence="2" id="KW-1185">Reference proteome</keyword>
<gene>
    <name evidence="1" type="primary">AACS_12</name>
    <name evidence="1" type="ORF">AVEN_19309_1</name>
</gene>
<dbReference type="Gene3D" id="3.30.300.30">
    <property type="match status" value="1"/>
</dbReference>
<sequence length="156" mass="17643">NSVVGHRGEMVITTPTPSFPIYLWGDKNNERMRESYFSKYGTGIWCQNDDGYFNPETKGFSIIGRSDNILKQYGQTLSPDDIYVAIDHIKELKDYVCVCQDSVCDDPRNILFVQLKEGCAFTPEVQEEIKKSIQQELSALSIPEVIMEVPGIPVSL</sequence>
<organism evidence="1 2">
    <name type="scientific">Araneus ventricosus</name>
    <name type="common">Orbweaver spider</name>
    <name type="synonym">Epeira ventricosa</name>
    <dbReference type="NCBI Taxonomy" id="182803"/>
    <lineage>
        <taxon>Eukaryota</taxon>
        <taxon>Metazoa</taxon>
        <taxon>Ecdysozoa</taxon>
        <taxon>Arthropoda</taxon>
        <taxon>Chelicerata</taxon>
        <taxon>Arachnida</taxon>
        <taxon>Araneae</taxon>
        <taxon>Araneomorphae</taxon>
        <taxon>Entelegynae</taxon>
        <taxon>Araneoidea</taxon>
        <taxon>Araneidae</taxon>
        <taxon>Araneus</taxon>
    </lineage>
</organism>
<dbReference type="GO" id="GO:0030729">
    <property type="term" value="F:acetoacetate-CoA ligase activity"/>
    <property type="evidence" value="ECO:0007669"/>
    <property type="project" value="TreeGrafter"/>
</dbReference>
<protein>
    <submittedName>
        <fullName evidence="1">Acetoacetyl-CoA synthetase</fullName>
    </submittedName>
</protein>
<dbReference type="AlphaFoldDB" id="A0A4Y2C8T9"/>
<dbReference type="InterPro" id="IPR045851">
    <property type="entry name" value="AMP-bd_C_sf"/>
</dbReference>
<evidence type="ECO:0000313" key="2">
    <source>
        <dbReference type="Proteomes" id="UP000499080"/>
    </source>
</evidence>
<feature type="non-terminal residue" evidence="1">
    <location>
        <position position="1"/>
    </location>
</feature>
<evidence type="ECO:0000313" key="1">
    <source>
        <dbReference type="EMBL" id="GBM00580.1"/>
    </source>
</evidence>
<dbReference type="EMBL" id="BGPR01085710">
    <property type="protein sequence ID" value="GBM00580.1"/>
    <property type="molecule type" value="Genomic_DNA"/>
</dbReference>
<dbReference type="SUPFAM" id="SSF56801">
    <property type="entry name" value="Acetyl-CoA synthetase-like"/>
    <property type="match status" value="1"/>
</dbReference>